<sequence length="155" mass="17389">MADLLTLQQITELKEAFSAFDQDCDGNITIDDLEQAFSSIGHKISRKKLQTILEEADLDSNGVIDFPEFLTLVATKLNDPEEKELELRRAFRMYDLGNTGYISVPNLKLVMGRLGCPLTSEQAFDMISEADADGDGKLSFDDFRRIMTEGWQATV</sequence>
<dbReference type="EMBL" id="LGTL01000006">
    <property type="protein sequence ID" value="KPA81382.1"/>
    <property type="molecule type" value="Genomic_DNA"/>
</dbReference>
<feature type="domain" description="EF-hand" evidence="3">
    <location>
        <begin position="44"/>
        <end position="79"/>
    </location>
</feature>
<evidence type="ECO:0000259" key="3">
    <source>
        <dbReference type="PROSITE" id="PS50222"/>
    </source>
</evidence>
<dbReference type="GeneID" id="26904052"/>
<feature type="domain" description="EF-hand" evidence="3">
    <location>
        <begin position="118"/>
        <end position="153"/>
    </location>
</feature>
<proteinExistence type="predicted"/>
<dbReference type="InterPro" id="IPR002048">
    <property type="entry name" value="EF_hand_dom"/>
</dbReference>
<dbReference type="Proteomes" id="UP000037923">
    <property type="component" value="Unassembled WGS sequence"/>
</dbReference>
<evidence type="ECO:0000256" key="2">
    <source>
        <dbReference type="ARBA" id="ARBA00022837"/>
    </source>
</evidence>
<dbReference type="Gene3D" id="1.10.238.10">
    <property type="entry name" value="EF-hand"/>
    <property type="match status" value="2"/>
</dbReference>
<keyword evidence="5" id="KW-1185">Reference proteome</keyword>
<reference evidence="4 5" key="1">
    <citation type="submission" date="2015-07" db="EMBL/GenBank/DDBJ databases">
        <title>High-quality genome of monoxenous trypanosomatid Leptomonas pyrrhocoris.</title>
        <authorList>
            <person name="Flegontov P."/>
            <person name="Butenko A."/>
            <person name="Firsov S."/>
            <person name="Vlcek C."/>
            <person name="Logacheva M.D."/>
            <person name="Field M."/>
            <person name="Filatov D."/>
            <person name="Flegontova O."/>
            <person name="Gerasimov E."/>
            <person name="Jackson A.P."/>
            <person name="Kelly S."/>
            <person name="Opperdoes F."/>
            <person name="O'Reilly A."/>
            <person name="Votypka J."/>
            <person name="Yurchenko V."/>
            <person name="Lukes J."/>
        </authorList>
    </citation>
    <scope>NUCLEOTIDE SEQUENCE [LARGE SCALE GENOMIC DNA]</scope>
    <source>
        <strain evidence="4">H10</strain>
    </source>
</reference>
<dbReference type="InterPro" id="IPR050145">
    <property type="entry name" value="Centrin_CML-like"/>
</dbReference>
<gene>
    <name evidence="4" type="ORF">ABB37_03761</name>
</gene>
<dbReference type="GO" id="GO:0005509">
    <property type="term" value="F:calcium ion binding"/>
    <property type="evidence" value="ECO:0007669"/>
    <property type="project" value="InterPro"/>
</dbReference>
<dbReference type="OrthoDB" id="26525at2759"/>
<dbReference type="FunFam" id="1.10.238.10:FF:000001">
    <property type="entry name" value="Calmodulin 1"/>
    <property type="match status" value="1"/>
</dbReference>
<dbReference type="Pfam" id="PF13499">
    <property type="entry name" value="EF-hand_7"/>
    <property type="match status" value="2"/>
</dbReference>
<dbReference type="OMA" id="FRMYDLG"/>
<dbReference type="SUPFAM" id="SSF47473">
    <property type="entry name" value="EF-hand"/>
    <property type="match status" value="1"/>
</dbReference>
<feature type="domain" description="EF-hand" evidence="3">
    <location>
        <begin position="8"/>
        <end position="43"/>
    </location>
</feature>
<dbReference type="PROSITE" id="PS50222">
    <property type="entry name" value="EF_HAND_2"/>
    <property type="match status" value="4"/>
</dbReference>
<name>A0A0N1J4X5_LEPPY</name>
<dbReference type="VEuPathDB" id="TriTrypDB:LpyrH10_06_1310"/>
<dbReference type="CDD" id="cd00051">
    <property type="entry name" value="EFh"/>
    <property type="match status" value="2"/>
</dbReference>
<dbReference type="PANTHER" id="PTHR23050">
    <property type="entry name" value="CALCIUM BINDING PROTEIN"/>
    <property type="match status" value="1"/>
</dbReference>
<accession>A0A0N1J4X5</accession>
<dbReference type="SMART" id="SM00054">
    <property type="entry name" value="EFh"/>
    <property type="match status" value="4"/>
</dbReference>
<protein>
    <submittedName>
        <fullName evidence="4">Putative calmodulin</fullName>
    </submittedName>
</protein>
<comment type="caution">
    <text evidence="4">The sequence shown here is derived from an EMBL/GenBank/DDBJ whole genome shotgun (WGS) entry which is preliminary data.</text>
</comment>
<evidence type="ECO:0000313" key="5">
    <source>
        <dbReference type="Proteomes" id="UP000037923"/>
    </source>
</evidence>
<evidence type="ECO:0000313" key="4">
    <source>
        <dbReference type="EMBL" id="KPA81382.1"/>
    </source>
</evidence>
<dbReference type="PROSITE" id="PS00018">
    <property type="entry name" value="EF_HAND_1"/>
    <property type="match status" value="3"/>
</dbReference>
<dbReference type="AlphaFoldDB" id="A0A0N1J4X5"/>
<keyword evidence="1" id="KW-0677">Repeat</keyword>
<feature type="domain" description="EF-hand" evidence="3">
    <location>
        <begin position="82"/>
        <end position="117"/>
    </location>
</feature>
<dbReference type="InterPro" id="IPR011992">
    <property type="entry name" value="EF-hand-dom_pair"/>
</dbReference>
<dbReference type="InterPro" id="IPR018247">
    <property type="entry name" value="EF_Hand_1_Ca_BS"/>
</dbReference>
<dbReference type="RefSeq" id="XP_015659821.1">
    <property type="nucleotide sequence ID" value="XM_015801201.1"/>
</dbReference>
<keyword evidence="2" id="KW-0106">Calcium</keyword>
<evidence type="ECO:0000256" key="1">
    <source>
        <dbReference type="ARBA" id="ARBA00022737"/>
    </source>
</evidence>
<organism evidence="4 5">
    <name type="scientific">Leptomonas pyrrhocoris</name>
    <name type="common">Firebug parasite</name>
    <dbReference type="NCBI Taxonomy" id="157538"/>
    <lineage>
        <taxon>Eukaryota</taxon>
        <taxon>Discoba</taxon>
        <taxon>Euglenozoa</taxon>
        <taxon>Kinetoplastea</taxon>
        <taxon>Metakinetoplastina</taxon>
        <taxon>Trypanosomatida</taxon>
        <taxon>Trypanosomatidae</taxon>
        <taxon>Leishmaniinae</taxon>
        <taxon>Leptomonas</taxon>
    </lineage>
</organism>